<keyword evidence="10" id="KW-0812">Transmembrane</keyword>
<dbReference type="Proteomes" id="UP000094801">
    <property type="component" value="Unassembled WGS sequence"/>
</dbReference>
<dbReference type="AlphaFoldDB" id="A0A1E4T790"/>
<organism evidence="12 13">
    <name type="scientific">[Candida] arabinofermentans NRRL YB-2248</name>
    <dbReference type="NCBI Taxonomy" id="983967"/>
    <lineage>
        <taxon>Eukaryota</taxon>
        <taxon>Fungi</taxon>
        <taxon>Dikarya</taxon>
        <taxon>Ascomycota</taxon>
        <taxon>Saccharomycotina</taxon>
        <taxon>Pichiomycetes</taxon>
        <taxon>Pichiales</taxon>
        <taxon>Pichiaceae</taxon>
        <taxon>Ogataea</taxon>
        <taxon>Ogataea/Candida clade</taxon>
    </lineage>
</organism>
<feature type="transmembrane region" description="Helical" evidence="10">
    <location>
        <begin position="12"/>
        <end position="30"/>
    </location>
</feature>
<name>A0A1E4T790_9ASCO</name>
<evidence type="ECO:0000313" key="12">
    <source>
        <dbReference type="EMBL" id="ODV87581.1"/>
    </source>
</evidence>
<keyword evidence="8 10" id="KW-0560">Oxidoreductase</keyword>
<comment type="function">
    <text evidence="10">Catalyzes the stereospecific oxidation of squalene to (S)-2,3-epoxysqualene, and is considered to be a rate-limiting enzyme in steroid biosynthesis.</text>
</comment>
<feature type="transmembrane region" description="Helical" evidence="10">
    <location>
        <begin position="468"/>
        <end position="487"/>
    </location>
</feature>
<dbReference type="Gene3D" id="3.50.50.60">
    <property type="entry name" value="FAD/NAD(P)-binding domain"/>
    <property type="match status" value="1"/>
</dbReference>
<dbReference type="GO" id="GO:0050660">
    <property type="term" value="F:flavin adenine dinucleotide binding"/>
    <property type="evidence" value="ECO:0007669"/>
    <property type="project" value="UniProtKB-UniRule"/>
</dbReference>
<feature type="domain" description="Squalene epoxidase" evidence="11">
    <location>
        <begin position="192"/>
        <end position="469"/>
    </location>
</feature>
<feature type="transmembrane region" description="Helical" evidence="10">
    <location>
        <begin position="438"/>
        <end position="456"/>
    </location>
</feature>
<protein>
    <recommendedName>
        <fullName evidence="4 10">Squalene monooxygenase</fullName>
        <ecNumber evidence="4 10">1.14.14.17</ecNumber>
    </recommendedName>
</protein>
<proteinExistence type="inferred from homology"/>
<dbReference type="InterPro" id="IPR040125">
    <property type="entry name" value="Squalene_monox"/>
</dbReference>
<evidence type="ECO:0000256" key="8">
    <source>
        <dbReference type="ARBA" id="ARBA00023002"/>
    </source>
</evidence>
<keyword evidence="13" id="KW-1185">Reference proteome</keyword>
<dbReference type="UniPathway" id="UPA00767">
    <property type="reaction ID" value="UER00752"/>
</dbReference>
<comment type="subcellular location">
    <subcellularLocation>
        <location evidence="10">Endoplasmic reticulum membrane</location>
        <topology evidence="10">Multi-pass membrane protein</topology>
    </subcellularLocation>
    <subcellularLocation>
        <location evidence="2">Microsome membrane</location>
        <topology evidence="2">Multi-pass membrane protein</topology>
    </subcellularLocation>
</comment>
<dbReference type="GO" id="GO:0004506">
    <property type="term" value="F:squalene monooxygenase activity"/>
    <property type="evidence" value="ECO:0007669"/>
    <property type="project" value="UniProtKB-UniRule"/>
</dbReference>
<dbReference type="PRINTS" id="PR00420">
    <property type="entry name" value="RNGMNOXGNASE"/>
</dbReference>
<dbReference type="OrthoDB" id="1678617at2759"/>
<evidence type="ECO:0000256" key="3">
    <source>
        <dbReference type="ARBA" id="ARBA00008802"/>
    </source>
</evidence>
<evidence type="ECO:0000256" key="7">
    <source>
        <dbReference type="ARBA" id="ARBA00022848"/>
    </source>
</evidence>
<evidence type="ECO:0000256" key="1">
    <source>
        <dbReference type="ARBA" id="ARBA00001974"/>
    </source>
</evidence>
<sequence>MSSSAESKEYDVIVIGAGVIGPCIATAMARQGRSVLIVEREWTKPNRIVGELLQPSGLKALKQLGMVQAVNNIDAIHVDGYYIGFYDKNVYVTYPEKSVLKDIDTEPVPKAIFKGDEDKMVTDNTLDMKDWDNTSNVRGVAFHHGDFLMSLRKICLDEPNVTKLEGTVISLLKDGNKVIGVKVADKGEFRSRITISCDGIYSKFRKELGANNVPSVGSYFVGLDLEDAVLPRKNHGHVLLGKMAPVLVYQISPHHTRILCAIRSQKLPKREQVLTYLKDEVLPQLPESIQPSFMKALESDDQDVYKSMPNQYLVAKQNKIPGLICLGDSLNMRHPLTGGGMTVGLNDTVLMAKILSDLSNEELSDDGVILEKMLQFHVDRKGLDTVINTLSIALYSLFAADSKPLSLLQKGCFFYFHRGGECVSGPVGLLSGLIPKPMVLFNHFFAVAFYSCYINFKEKGWLGFPIALWENIVALITAAFVLLPNLFKEIFS</sequence>
<comment type="similarity">
    <text evidence="3 10">Belongs to the squalene monooxygenase family.</text>
</comment>
<evidence type="ECO:0000259" key="11">
    <source>
        <dbReference type="Pfam" id="PF08491"/>
    </source>
</evidence>
<evidence type="ECO:0000256" key="6">
    <source>
        <dbReference type="ARBA" id="ARBA00022827"/>
    </source>
</evidence>
<keyword evidence="9 10" id="KW-0472">Membrane</keyword>
<dbReference type="PANTHER" id="PTHR10835">
    <property type="entry name" value="SQUALENE MONOOXYGENASE"/>
    <property type="match status" value="1"/>
</dbReference>
<dbReference type="GO" id="GO:0005789">
    <property type="term" value="C:endoplasmic reticulum membrane"/>
    <property type="evidence" value="ECO:0007669"/>
    <property type="project" value="UniProtKB-SubCell"/>
</dbReference>
<dbReference type="STRING" id="983967.A0A1E4T790"/>
<evidence type="ECO:0000256" key="2">
    <source>
        <dbReference type="ARBA" id="ARBA00004154"/>
    </source>
</evidence>
<dbReference type="GO" id="GO:0006696">
    <property type="term" value="P:ergosterol biosynthetic process"/>
    <property type="evidence" value="ECO:0007669"/>
    <property type="project" value="TreeGrafter"/>
</dbReference>
<comment type="cofactor">
    <cofactor evidence="1 10">
        <name>FAD</name>
        <dbReference type="ChEBI" id="CHEBI:57692"/>
    </cofactor>
</comment>
<evidence type="ECO:0000313" key="13">
    <source>
        <dbReference type="Proteomes" id="UP000094801"/>
    </source>
</evidence>
<dbReference type="InterPro" id="IPR013698">
    <property type="entry name" value="Squalene_epoxidase"/>
</dbReference>
<comment type="catalytic activity">
    <reaction evidence="10">
        <text>squalene + reduced [NADPH--hemoprotein reductase] + O2 = (S)-2,3-epoxysqualene + oxidized [NADPH--hemoprotein reductase] + H2O + H(+)</text>
        <dbReference type="Rhea" id="RHEA:25282"/>
        <dbReference type="Rhea" id="RHEA-COMP:11964"/>
        <dbReference type="Rhea" id="RHEA-COMP:11965"/>
        <dbReference type="ChEBI" id="CHEBI:15377"/>
        <dbReference type="ChEBI" id="CHEBI:15378"/>
        <dbReference type="ChEBI" id="CHEBI:15379"/>
        <dbReference type="ChEBI" id="CHEBI:15440"/>
        <dbReference type="ChEBI" id="CHEBI:15441"/>
        <dbReference type="ChEBI" id="CHEBI:57618"/>
        <dbReference type="ChEBI" id="CHEBI:58210"/>
        <dbReference type="EC" id="1.14.14.17"/>
    </reaction>
</comment>
<dbReference type="EC" id="1.14.14.17" evidence="4 10"/>
<evidence type="ECO:0000256" key="5">
    <source>
        <dbReference type="ARBA" id="ARBA00022630"/>
    </source>
</evidence>
<dbReference type="InterPro" id="IPR036188">
    <property type="entry name" value="FAD/NAD-bd_sf"/>
</dbReference>
<accession>A0A1E4T790</accession>
<evidence type="ECO:0000256" key="9">
    <source>
        <dbReference type="ARBA" id="ARBA00023136"/>
    </source>
</evidence>
<keyword evidence="6 10" id="KW-0274">FAD</keyword>
<dbReference type="Pfam" id="PF08491">
    <property type="entry name" value="SE"/>
    <property type="match status" value="1"/>
</dbReference>
<gene>
    <name evidence="12" type="ORF">CANARDRAFT_6107</name>
</gene>
<keyword evidence="7" id="KW-0492">Microsome</keyword>
<keyword evidence="10" id="KW-0256">Endoplasmic reticulum</keyword>
<dbReference type="PANTHER" id="PTHR10835:SF0">
    <property type="entry name" value="SQUALENE MONOOXYGENASE"/>
    <property type="match status" value="1"/>
</dbReference>
<reference evidence="13" key="1">
    <citation type="submission" date="2016-04" db="EMBL/GenBank/DDBJ databases">
        <title>Comparative genomics of biotechnologically important yeasts.</title>
        <authorList>
            <consortium name="DOE Joint Genome Institute"/>
            <person name="Riley R."/>
            <person name="Haridas S."/>
            <person name="Wolfe K.H."/>
            <person name="Lopes M.R."/>
            <person name="Hittinger C.T."/>
            <person name="Goker M."/>
            <person name="Salamov A."/>
            <person name="Wisecaver J."/>
            <person name="Long T.M."/>
            <person name="Aerts A.L."/>
            <person name="Barry K."/>
            <person name="Choi C."/>
            <person name="Clum A."/>
            <person name="Coughlan A.Y."/>
            <person name="Deshpande S."/>
            <person name="Douglass A.P."/>
            <person name="Hanson S.J."/>
            <person name="Klenk H.-P."/>
            <person name="Labutti K."/>
            <person name="Lapidus A."/>
            <person name="Lindquist E."/>
            <person name="Lipzen A."/>
            <person name="Meier-Kolthoff J.P."/>
            <person name="Ohm R.A."/>
            <person name="Otillar R.P."/>
            <person name="Pangilinan J."/>
            <person name="Peng Y."/>
            <person name="Rokas A."/>
            <person name="Rosa C.A."/>
            <person name="Scheuner C."/>
            <person name="Sibirny A.A."/>
            <person name="Slot J.C."/>
            <person name="Stielow J.B."/>
            <person name="Sun H."/>
            <person name="Kurtzman C.P."/>
            <person name="Blackwell M."/>
            <person name="Grigoriev I.V."/>
            <person name="Jeffries T.W."/>
        </authorList>
    </citation>
    <scope>NUCLEOTIDE SEQUENCE [LARGE SCALE GENOMIC DNA]</scope>
    <source>
        <strain evidence="13">NRRL YB-2248</strain>
    </source>
</reference>
<dbReference type="EMBL" id="KV453848">
    <property type="protein sequence ID" value="ODV87581.1"/>
    <property type="molecule type" value="Genomic_DNA"/>
</dbReference>
<keyword evidence="10" id="KW-1133">Transmembrane helix</keyword>
<evidence type="ECO:0000256" key="10">
    <source>
        <dbReference type="RuleBase" id="RU367121"/>
    </source>
</evidence>
<evidence type="ECO:0000256" key="4">
    <source>
        <dbReference type="ARBA" id="ARBA00012312"/>
    </source>
</evidence>
<dbReference type="SUPFAM" id="SSF51905">
    <property type="entry name" value="FAD/NAD(P)-binding domain"/>
    <property type="match status" value="1"/>
</dbReference>
<keyword evidence="5 10" id="KW-0285">Flavoprotein</keyword>